<sequence>MIIIFSYYCHRIHEKITDNFNPLDSDGVSWGYGSISPLQ</sequence>
<dbReference type="EMBL" id="CP011339">
    <property type="protein sequence ID" value="AKV71054.1"/>
    <property type="molecule type" value="Genomic_DNA"/>
</dbReference>
<dbReference type="PATRIC" id="fig|1638788.3.peg.6328"/>
<accession>A0A0K1SAB6</accession>
<dbReference type="AlphaFoldDB" id="A0A0K1SAB6"/>
<keyword evidence="2" id="KW-1185">Reference proteome</keyword>
<evidence type="ECO:0000313" key="1">
    <source>
        <dbReference type="EMBL" id="AKV71054.1"/>
    </source>
</evidence>
<evidence type="ECO:0000313" key="2">
    <source>
        <dbReference type="Proteomes" id="UP000068167"/>
    </source>
</evidence>
<dbReference type="KEGG" id="mpk:VL20_6301"/>
<dbReference type="Proteomes" id="UP000068167">
    <property type="component" value="Chromosome"/>
</dbReference>
<proteinExistence type="predicted"/>
<protein>
    <submittedName>
        <fullName evidence="1">Uncharacterized protein</fullName>
    </submittedName>
</protein>
<gene>
    <name evidence="1" type="ORF">VL20_6301</name>
</gene>
<name>A0A0K1SAB6_9CHRO</name>
<reference evidence="1 2" key="1">
    <citation type="journal article" date="2016" name="Stand. Genomic Sci.">
        <title>Complete genome sequence and genomic characterization of Microcystis panniformis FACHB 1757 by third-generation sequencing.</title>
        <authorList>
            <person name="Zhang J.Y."/>
            <person name="Guan R."/>
            <person name="Zhang H.J."/>
            <person name="Li H."/>
            <person name="Xiao P."/>
            <person name="Yu G.L."/>
            <person name="Du L."/>
            <person name="Cao D.M."/>
            <person name="Zhu B.C."/>
            <person name="Li R.H."/>
            <person name="Lu Z.H."/>
        </authorList>
    </citation>
    <scope>NUCLEOTIDE SEQUENCE [LARGE SCALE GENOMIC DNA]</scope>
    <source>
        <strain evidence="1 2">FACHB-1757</strain>
    </source>
</reference>
<organism evidence="1 2">
    <name type="scientific">Microcystis panniformis FACHB-1757</name>
    <dbReference type="NCBI Taxonomy" id="1638788"/>
    <lineage>
        <taxon>Bacteria</taxon>
        <taxon>Bacillati</taxon>
        <taxon>Cyanobacteriota</taxon>
        <taxon>Cyanophyceae</taxon>
        <taxon>Oscillatoriophycideae</taxon>
        <taxon>Chroococcales</taxon>
        <taxon>Microcystaceae</taxon>
        <taxon>Microcystis</taxon>
    </lineage>
</organism>